<sequence length="99" mass="11108">MTKQSHRPDLVDRLQASYTVRPGYWFAQKRFGLGSTPVTWQGWAVTILGSLLIAGGIALLPGLFAKLAWAIPVAFGWLALIWRKTDGGWQWNWGLKKPD</sequence>
<protein>
    <submittedName>
        <fullName evidence="2">Uncharacterized protein</fullName>
    </submittedName>
</protein>
<evidence type="ECO:0000256" key="1">
    <source>
        <dbReference type="SAM" id="Phobius"/>
    </source>
</evidence>
<accession>A0A4R6FDK0</accession>
<feature type="transmembrane region" description="Helical" evidence="1">
    <location>
        <begin position="67"/>
        <end position="83"/>
    </location>
</feature>
<dbReference type="RefSeq" id="WP_133496596.1">
    <property type="nucleotide sequence ID" value="NZ_BMLU01000012.1"/>
</dbReference>
<proteinExistence type="predicted"/>
<comment type="caution">
    <text evidence="2">The sequence shown here is derived from an EMBL/GenBank/DDBJ whole genome shotgun (WGS) entry which is preliminary data.</text>
</comment>
<organism evidence="2 3">
    <name type="scientific">Stakelama pacifica</name>
    <dbReference type="NCBI Taxonomy" id="517720"/>
    <lineage>
        <taxon>Bacteria</taxon>
        <taxon>Pseudomonadati</taxon>
        <taxon>Pseudomonadota</taxon>
        <taxon>Alphaproteobacteria</taxon>
        <taxon>Sphingomonadales</taxon>
        <taxon>Sphingomonadaceae</taxon>
        <taxon>Stakelama</taxon>
    </lineage>
</organism>
<evidence type="ECO:0000313" key="3">
    <source>
        <dbReference type="Proteomes" id="UP000295493"/>
    </source>
</evidence>
<name>A0A4R6FDK0_9SPHN</name>
<keyword evidence="1" id="KW-1133">Transmembrane helix</keyword>
<keyword evidence="3" id="KW-1185">Reference proteome</keyword>
<keyword evidence="1" id="KW-0472">Membrane</keyword>
<keyword evidence="1" id="KW-0812">Transmembrane</keyword>
<dbReference type="EMBL" id="SNWD01000013">
    <property type="protein sequence ID" value="TDN79232.1"/>
    <property type="molecule type" value="Genomic_DNA"/>
</dbReference>
<dbReference type="OrthoDB" id="7862423at2"/>
<dbReference type="AlphaFoldDB" id="A0A4R6FDK0"/>
<gene>
    <name evidence="2" type="ORF">EV664_11310</name>
</gene>
<feature type="transmembrane region" description="Helical" evidence="1">
    <location>
        <begin position="40"/>
        <end position="60"/>
    </location>
</feature>
<dbReference type="Proteomes" id="UP000295493">
    <property type="component" value="Unassembled WGS sequence"/>
</dbReference>
<evidence type="ECO:0000313" key="2">
    <source>
        <dbReference type="EMBL" id="TDN79232.1"/>
    </source>
</evidence>
<reference evidence="2 3" key="1">
    <citation type="submission" date="2019-03" db="EMBL/GenBank/DDBJ databases">
        <title>Genomic Encyclopedia of Type Strains, Phase IV (KMG-IV): sequencing the most valuable type-strain genomes for metagenomic binning, comparative biology and taxonomic classification.</title>
        <authorList>
            <person name="Goeker M."/>
        </authorList>
    </citation>
    <scope>NUCLEOTIDE SEQUENCE [LARGE SCALE GENOMIC DNA]</scope>
    <source>
        <strain evidence="2 3">DSM 25059</strain>
    </source>
</reference>